<dbReference type="CDD" id="cd02966">
    <property type="entry name" value="TlpA_like_family"/>
    <property type="match status" value="1"/>
</dbReference>
<dbReference type="GO" id="GO:0015036">
    <property type="term" value="F:disulfide oxidoreductase activity"/>
    <property type="evidence" value="ECO:0007669"/>
    <property type="project" value="UniProtKB-ARBA"/>
</dbReference>
<dbReference type="PANTHER" id="PTHR42852:SF17">
    <property type="entry name" value="THIOREDOXIN-LIKE PROTEIN HI_1115"/>
    <property type="match status" value="1"/>
</dbReference>
<organism evidence="4 5">
    <name type="scientific">Sulfuritortus calidifontis</name>
    <dbReference type="NCBI Taxonomy" id="1914471"/>
    <lineage>
        <taxon>Bacteria</taxon>
        <taxon>Pseudomonadati</taxon>
        <taxon>Pseudomonadota</taxon>
        <taxon>Betaproteobacteria</taxon>
        <taxon>Nitrosomonadales</taxon>
        <taxon>Thiobacillaceae</taxon>
        <taxon>Sulfuritortus</taxon>
    </lineage>
</organism>
<gene>
    <name evidence="4" type="ORF">EDC61_103129</name>
</gene>
<dbReference type="Proteomes" id="UP000295135">
    <property type="component" value="Unassembled WGS sequence"/>
</dbReference>
<feature type="chain" id="PRO_5020995315" evidence="2">
    <location>
        <begin position="20"/>
        <end position="165"/>
    </location>
</feature>
<feature type="domain" description="Thioredoxin" evidence="3">
    <location>
        <begin position="24"/>
        <end position="164"/>
    </location>
</feature>
<evidence type="ECO:0000259" key="3">
    <source>
        <dbReference type="PROSITE" id="PS51352"/>
    </source>
</evidence>
<dbReference type="InterPro" id="IPR036249">
    <property type="entry name" value="Thioredoxin-like_sf"/>
</dbReference>
<dbReference type="PROSITE" id="PS00194">
    <property type="entry name" value="THIOREDOXIN_1"/>
    <property type="match status" value="1"/>
</dbReference>
<dbReference type="InterPro" id="IPR050553">
    <property type="entry name" value="Thioredoxin_ResA/DsbE_sf"/>
</dbReference>
<proteinExistence type="predicted"/>
<keyword evidence="5" id="KW-1185">Reference proteome</keyword>
<keyword evidence="2" id="KW-0732">Signal</keyword>
<dbReference type="PROSITE" id="PS51352">
    <property type="entry name" value="THIOREDOXIN_2"/>
    <property type="match status" value="1"/>
</dbReference>
<dbReference type="RefSeq" id="WP_126462141.1">
    <property type="nucleotide sequence ID" value="NZ_AP018721.1"/>
</dbReference>
<dbReference type="PANTHER" id="PTHR42852">
    <property type="entry name" value="THIOL:DISULFIDE INTERCHANGE PROTEIN DSBE"/>
    <property type="match status" value="1"/>
</dbReference>
<evidence type="ECO:0000256" key="2">
    <source>
        <dbReference type="SAM" id="SignalP"/>
    </source>
</evidence>
<dbReference type="OrthoDB" id="9811352at2"/>
<keyword evidence="1" id="KW-0676">Redox-active center</keyword>
<dbReference type="Pfam" id="PF00578">
    <property type="entry name" value="AhpC-TSA"/>
    <property type="match status" value="1"/>
</dbReference>
<dbReference type="GO" id="GO:0016209">
    <property type="term" value="F:antioxidant activity"/>
    <property type="evidence" value="ECO:0007669"/>
    <property type="project" value="InterPro"/>
</dbReference>
<dbReference type="EMBL" id="SLZY01000003">
    <property type="protein sequence ID" value="TCS73006.1"/>
    <property type="molecule type" value="Genomic_DNA"/>
</dbReference>
<dbReference type="InterPro" id="IPR000866">
    <property type="entry name" value="AhpC/TSA"/>
</dbReference>
<dbReference type="GO" id="GO:0016853">
    <property type="term" value="F:isomerase activity"/>
    <property type="evidence" value="ECO:0007669"/>
    <property type="project" value="UniProtKB-KW"/>
</dbReference>
<dbReference type="Gene3D" id="3.40.30.10">
    <property type="entry name" value="Glutaredoxin"/>
    <property type="match status" value="1"/>
</dbReference>
<keyword evidence="4" id="KW-0413">Isomerase</keyword>
<reference evidence="4 5" key="1">
    <citation type="submission" date="2019-03" db="EMBL/GenBank/DDBJ databases">
        <title>Genomic Encyclopedia of Type Strains, Phase IV (KMG-IV): sequencing the most valuable type-strain genomes for metagenomic binning, comparative biology and taxonomic classification.</title>
        <authorList>
            <person name="Goeker M."/>
        </authorList>
    </citation>
    <scope>NUCLEOTIDE SEQUENCE [LARGE SCALE GENOMIC DNA]</scope>
    <source>
        <strain evidence="4 5">DSM 103923</strain>
    </source>
</reference>
<dbReference type="SUPFAM" id="SSF52833">
    <property type="entry name" value="Thioredoxin-like"/>
    <property type="match status" value="1"/>
</dbReference>
<sequence>MKRLLFVLLLTLLTGPVLAKGLKPLTPRTAPQLALPALDGGRFDFQQLRGKVVLVNFWATWCPPCRQEMPSMQRLDDKLAGRPFAMLGVNVGEARAQVNAFLKIVPVGFPIVLDEKGKHLEAWQVFAFPTSYLVDKQGRIRYGLFGSIEWDEPEAVQVIEGLLAE</sequence>
<dbReference type="InterPro" id="IPR013766">
    <property type="entry name" value="Thioredoxin_domain"/>
</dbReference>
<evidence type="ECO:0000313" key="5">
    <source>
        <dbReference type="Proteomes" id="UP000295135"/>
    </source>
</evidence>
<comment type="caution">
    <text evidence="4">The sequence shown here is derived from an EMBL/GenBank/DDBJ whole genome shotgun (WGS) entry which is preliminary data.</text>
</comment>
<accession>A0A4R3K0A4</accession>
<protein>
    <submittedName>
        <fullName evidence="4">Thiol-disulfide isomerase/thioredoxin</fullName>
    </submittedName>
</protein>
<feature type="signal peptide" evidence="2">
    <location>
        <begin position="1"/>
        <end position="19"/>
    </location>
</feature>
<evidence type="ECO:0000313" key="4">
    <source>
        <dbReference type="EMBL" id="TCS73006.1"/>
    </source>
</evidence>
<dbReference type="AlphaFoldDB" id="A0A4R3K0A4"/>
<evidence type="ECO:0000256" key="1">
    <source>
        <dbReference type="ARBA" id="ARBA00023284"/>
    </source>
</evidence>
<dbReference type="InterPro" id="IPR017937">
    <property type="entry name" value="Thioredoxin_CS"/>
</dbReference>
<name>A0A4R3K0A4_9PROT</name>